<dbReference type="InterPro" id="IPR003918">
    <property type="entry name" value="NADH_UbQ_OxRdtase"/>
</dbReference>
<organism evidence="11 12">
    <name type="scientific">Bhargavaea ullalensis</name>
    <dbReference type="NCBI Taxonomy" id="1265685"/>
    <lineage>
        <taxon>Bacteria</taxon>
        <taxon>Bacillati</taxon>
        <taxon>Bacillota</taxon>
        <taxon>Bacilli</taxon>
        <taxon>Bacillales</taxon>
        <taxon>Caryophanaceae</taxon>
        <taxon>Bhargavaea</taxon>
    </lineage>
</organism>
<keyword evidence="12" id="KW-1185">Reference proteome</keyword>
<evidence type="ECO:0000256" key="9">
    <source>
        <dbReference type="SAM" id="Phobius"/>
    </source>
</evidence>
<comment type="caution">
    <text evidence="11">The sequence shown here is derived from an EMBL/GenBank/DDBJ whole genome shotgun (WGS) entry which is preliminary data.</text>
</comment>
<keyword evidence="5 8" id="KW-0812">Transmembrane</keyword>
<accession>A0ABV2GF45</accession>
<name>A0ABV2GF45_9BACL</name>
<dbReference type="Proteomes" id="UP001549099">
    <property type="component" value="Unassembled WGS sequence"/>
</dbReference>
<proteinExistence type="inferred from homology"/>
<feature type="transmembrane region" description="Helical" evidence="9">
    <location>
        <begin position="79"/>
        <end position="98"/>
    </location>
</feature>
<feature type="transmembrane region" description="Helical" evidence="9">
    <location>
        <begin position="303"/>
        <end position="321"/>
    </location>
</feature>
<keyword evidence="7 9" id="KW-0472">Membrane</keyword>
<dbReference type="PRINTS" id="PR01437">
    <property type="entry name" value="NUOXDRDTASE4"/>
</dbReference>
<evidence type="ECO:0000256" key="3">
    <source>
        <dbReference type="ARBA" id="ARBA00022449"/>
    </source>
</evidence>
<dbReference type="PANTHER" id="PTHR42703:SF1">
    <property type="entry name" value="NA(+)_H(+) ANTIPORTER SUBUNIT D1"/>
    <property type="match status" value="1"/>
</dbReference>
<comment type="subcellular location">
    <subcellularLocation>
        <location evidence="1">Cell membrane</location>
        <topology evidence="1">Multi-pass membrane protein</topology>
    </subcellularLocation>
    <subcellularLocation>
        <location evidence="8">Membrane</location>
        <topology evidence="8">Multi-pass membrane protein</topology>
    </subcellularLocation>
</comment>
<reference evidence="11 12" key="1">
    <citation type="submission" date="2024-06" db="EMBL/GenBank/DDBJ databases">
        <title>Genomic Encyclopedia of Type Strains, Phase IV (KMG-IV): sequencing the most valuable type-strain genomes for metagenomic binning, comparative biology and taxonomic classification.</title>
        <authorList>
            <person name="Goeker M."/>
        </authorList>
    </citation>
    <scope>NUCLEOTIDE SEQUENCE [LARGE SCALE GENOMIC DNA]</scope>
    <source>
        <strain evidence="11 12">DSM 26128</strain>
    </source>
</reference>
<evidence type="ECO:0000256" key="4">
    <source>
        <dbReference type="ARBA" id="ARBA00022475"/>
    </source>
</evidence>
<dbReference type="InterPro" id="IPR050586">
    <property type="entry name" value="CPA3_Na-H_Antiporter_D"/>
</dbReference>
<comment type="similarity">
    <text evidence="2">Belongs to the CPA3 antiporters (TC 2.A.63) subunit D family.</text>
</comment>
<evidence type="ECO:0000256" key="5">
    <source>
        <dbReference type="ARBA" id="ARBA00022692"/>
    </source>
</evidence>
<keyword evidence="3" id="KW-0050">Antiport</keyword>
<evidence type="ECO:0000259" key="10">
    <source>
        <dbReference type="Pfam" id="PF00361"/>
    </source>
</evidence>
<dbReference type="InterPro" id="IPR001750">
    <property type="entry name" value="ND/Mrp_TM"/>
</dbReference>
<gene>
    <name evidence="11" type="ORF">ABID49_002860</name>
</gene>
<feature type="domain" description="NADH:quinone oxidoreductase/Mrp antiporter transmembrane" evidence="10">
    <location>
        <begin position="130"/>
        <end position="417"/>
    </location>
</feature>
<evidence type="ECO:0000256" key="6">
    <source>
        <dbReference type="ARBA" id="ARBA00022989"/>
    </source>
</evidence>
<feature type="transmembrane region" description="Helical" evidence="9">
    <location>
        <begin position="451"/>
        <end position="468"/>
    </location>
</feature>
<feature type="transmembrane region" description="Helical" evidence="9">
    <location>
        <begin position="133"/>
        <end position="153"/>
    </location>
</feature>
<evidence type="ECO:0000256" key="2">
    <source>
        <dbReference type="ARBA" id="ARBA00005346"/>
    </source>
</evidence>
<evidence type="ECO:0000313" key="11">
    <source>
        <dbReference type="EMBL" id="MET3576928.1"/>
    </source>
</evidence>
<evidence type="ECO:0000256" key="8">
    <source>
        <dbReference type="RuleBase" id="RU000320"/>
    </source>
</evidence>
<feature type="transmembrane region" description="Helical" evidence="9">
    <location>
        <begin position="110"/>
        <end position="127"/>
    </location>
</feature>
<keyword evidence="4" id="KW-1003">Cell membrane</keyword>
<keyword evidence="6 9" id="KW-1133">Transmembrane helix</keyword>
<evidence type="ECO:0000313" key="12">
    <source>
        <dbReference type="Proteomes" id="UP001549099"/>
    </source>
</evidence>
<protein>
    <submittedName>
        <fullName evidence="11">Multicomponent Na+:H+ antiporter subunit D</fullName>
    </submittedName>
</protein>
<evidence type="ECO:0000256" key="1">
    <source>
        <dbReference type="ARBA" id="ARBA00004651"/>
    </source>
</evidence>
<feature type="transmembrane region" description="Helical" evidence="9">
    <location>
        <begin position="37"/>
        <end position="59"/>
    </location>
</feature>
<keyword evidence="3" id="KW-0813">Transport</keyword>
<feature type="transmembrane region" description="Helical" evidence="9">
    <location>
        <begin position="277"/>
        <end position="296"/>
    </location>
</feature>
<dbReference type="EMBL" id="JBEPLW010000040">
    <property type="protein sequence ID" value="MET3576928.1"/>
    <property type="molecule type" value="Genomic_DNA"/>
</dbReference>
<dbReference type="PANTHER" id="PTHR42703">
    <property type="entry name" value="NADH DEHYDROGENASE"/>
    <property type="match status" value="1"/>
</dbReference>
<evidence type="ECO:0000256" key="7">
    <source>
        <dbReference type="ARBA" id="ARBA00023136"/>
    </source>
</evidence>
<feature type="transmembrane region" description="Helical" evidence="9">
    <location>
        <begin position="165"/>
        <end position="187"/>
    </location>
</feature>
<dbReference type="NCBIfam" id="NF005818">
    <property type="entry name" value="PRK07691.1"/>
    <property type="match status" value="1"/>
</dbReference>
<feature type="transmembrane region" description="Helical" evidence="9">
    <location>
        <begin position="341"/>
        <end position="359"/>
    </location>
</feature>
<feature type="transmembrane region" description="Helical" evidence="9">
    <location>
        <begin position="371"/>
        <end position="389"/>
    </location>
</feature>
<dbReference type="Pfam" id="PF00361">
    <property type="entry name" value="Proton_antipo_M"/>
    <property type="match status" value="1"/>
</dbReference>
<sequence>MTNMINLLLFPVLIPFLTAMILMFFPKKVVAQRTVTIIGLAASVAVAAWLLLTVMQDGIQSVTLGSWPAPFGITMVSDPLSAALVLTSNIITLFIAWYSFRSIGEGREKHFYYPAMMFMLTGINGAFTTGDIFNMFVFFEVLLMASYVLIVLGGEKRQLRESIKYILVNVISSAFFVTTVAMLYSVVGTLNMADISAKVSEIGQSGILTVIAVMLILVFGLKGAIFPLYFWLPGSYAAPPVPVLALFGALLTKVGVYSIMRTVTLLLPNDPGFTHELLMVLAILTIIAGCIGALAYFDLKQIVIYNIIIAVGVILFGVAQMNTAGLEGAVFYLVHDMLIKAALFMLIGVIIAVTGTSNLREMGGLMKSHPGLAWTWLIAAFGLAGIPPLSGFFGKLLIVQGAFEAENMWGGVIILASSLVVLLSVIRIFIHAFWGEPRPVPGVSRRVYRSLFIPAAVLTAITVFYGVGTEWLRPVMTDAAEILHEPSIYIDAVLKE</sequence>
<feature type="transmembrane region" description="Helical" evidence="9">
    <location>
        <begin position="409"/>
        <end position="430"/>
    </location>
</feature>
<feature type="transmembrane region" description="Helical" evidence="9">
    <location>
        <begin position="243"/>
        <end position="265"/>
    </location>
</feature>
<feature type="transmembrane region" description="Helical" evidence="9">
    <location>
        <begin position="207"/>
        <end position="231"/>
    </location>
</feature>
<feature type="transmembrane region" description="Helical" evidence="9">
    <location>
        <begin position="6"/>
        <end position="25"/>
    </location>
</feature>